<evidence type="ECO:0000256" key="1">
    <source>
        <dbReference type="ARBA" id="ARBA00004613"/>
    </source>
</evidence>
<dbReference type="InterPro" id="IPR001087">
    <property type="entry name" value="GDSL"/>
</dbReference>
<accession>A0A2Z6LSE8</accession>
<proteinExistence type="inferred from homology"/>
<dbReference type="PANTHER" id="PTHR45650:SF22">
    <property type="entry name" value="OS05G0419800 PROTEIN"/>
    <property type="match status" value="1"/>
</dbReference>
<evidence type="ECO:0000256" key="6">
    <source>
        <dbReference type="ARBA" id="ARBA00022963"/>
    </source>
</evidence>
<keyword evidence="3" id="KW-0964">Secreted</keyword>
<dbReference type="GO" id="GO:0016788">
    <property type="term" value="F:hydrolase activity, acting on ester bonds"/>
    <property type="evidence" value="ECO:0007669"/>
    <property type="project" value="InterPro"/>
</dbReference>
<organism evidence="8 9">
    <name type="scientific">Trifolium subterraneum</name>
    <name type="common">Subterranean clover</name>
    <dbReference type="NCBI Taxonomy" id="3900"/>
    <lineage>
        <taxon>Eukaryota</taxon>
        <taxon>Viridiplantae</taxon>
        <taxon>Streptophyta</taxon>
        <taxon>Embryophyta</taxon>
        <taxon>Tracheophyta</taxon>
        <taxon>Spermatophyta</taxon>
        <taxon>Magnoliopsida</taxon>
        <taxon>eudicotyledons</taxon>
        <taxon>Gunneridae</taxon>
        <taxon>Pentapetalae</taxon>
        <taxon>rosids</taxon>
        <taxon>fabids</taxon>
        <taxon>Fabales</taxon>
        <taxon>Fabaceae</taxon>
        <taxon>Papilionoideae</taxon>
        <taxon>50 kb inversion clade</taxon>
        <taxon>NPAAA clade</taxon>
        <taxon>Hologalegina</taxon>
        <taxon>IRL clade</taxon>
        <taxon>Trifolieae</taxon>
        <taxon>Trifolium</taxon>
    </lineage>
</organism>
<dbReference type="Pfam" id="PF00657">
    <property type="entry name" value="Lipase_GDSL"/>
    <property type="match status" value="1"/>
</dbReference>
<comment type="subcellular location">
    <subcellularLocation>
        <location evidence="1">Secreted</location>
    </subcellularLocation>
</comment>
<evidence type="ECO:0000256" key="5">
    <source>
        <dbReference type="ARBA" id="ARBA00022801"/>
    </source>
</evidence>
<evidence type="ECO:0000256" key="2">
    <source>
        <dbReference type="ARBA" id="ARBA00008668"/>
    </source>
</evidence>
<keyword evidence="4" id="KW-0732">Signal</keyword>
<protein>
    <recommendedName>
        <fullName evidence="10">SGNH hydrolase-type esterase domain-containing protein</fullName>
    </recommendedName>
</protein>
<evidence type="ECO:0000256" key="7">
    <source>
        <dbReference type="ARBA" id="ARBA00023098"/>
    </source>
</evidence>
<reference evidence="9" key="1">
    <citation type="journal article" date="2017" name="Front. Plant Sci.">
        <title>Climate Clever Clovers: New Paradigm to Reduce the Environmental Footprint of Ruminants by Breeding Low Methanogenic Forages Utilizing Haplotype Variation.</title>
        <authorList>
            <person name="Kaur P."/>
            <person name="Appels R."/>
            <person name="Bayer P.E."/>
            <person name="Keeble-Gagnere G."/>
            <person name="Wang J."/>
            <person name="Hirakawa H."/>
            <person name="Shirasawa K."/>
            <person name="Vercoe P."/>
            <person name="Stefanova K."/>
            <person name="Durmic Z."/>
            <person name="Nichols P."/>
            <person name="Revell C."/>
            <person name="Isobe S.N."/>
            <person name="Edwards D."/>
            <person name="Erskine W."/>
        </authorList>
    </citation>
    <scope>NUCLEOTIDE SEQUENCE [LARGE SCALE GENOMIC DNA]</scope>
    <source>
        <strain evidence="9">cv. Daliak</strain>
    </source>
</reference>
<dbReference type="GO" id="GO:0005576">
    <property type="term" value="C:extracellular region"/>
    <property type="evidence" value="ECO:0007669"/>
    <property type="project" value="UniProtKB-SubCell"/>
</dbReference>
<name>A0A2Z6LSE8_TRISU</name>
<dbReference type="InterPro" id="IPR051238">
    <property type="entry name" value="GDSL_esterase/lipase"/>
</dbReference>
<keyword evidence="9" id="KW-1185">Reference proteome</keyword>
<evidence type="ECO:0000313" key="8">
    <source>
        <dbReference type="EMBL" id="GAU22244.1"/>
    </source>
</evidence>
<evidence type="ECO:0008006" key="10">
    <source>
        <dbReference type="Google" id="ProtNLM"/>
    </source>
</evidence>
<keyword evidence="6" id="KW-0442">Lipid degradation</keyword>
<dbReference type="Gene3D" id="3.40.50.1110">
    <property type="entry name" value="SGNH hydrolase"/>
    <property type="match status" value="1"/>
</dbReference>
<dbReference type="OrthoDB" id="1600564at2759"/>
<dbReference type="GO" id="GO:0016042">
    <property type="term" value="P:lipid catabolic process"/>
    <property type="evidence" value="ECO:0007669"/>
    <property type="project" value="UniProtKB-KW"/>
</dbReference>
<dbReference type="InterPro" id="IPR036514">
    <property type="entry name" value="SGNH_hydro_sf"/>
</dbReference>
<dbReference type="PANTHER" id="PTHR45650">
    <property type="entry name" value="GDSL-LIKE LIPASE/ACYLHYDROLASE-RELATED"/>
    <property type="match status" value="1"/>
</dbReference>
<sequence>MATELSRCIFFVGMGSNDYLNNYLMPNYNTRNQYNGQQYADLLVQTYNNQITRLYNLGARKFVIAGLGLLGCIPSILAQSNSGSCSEEVNMLVQPFNENVKTMLSNLNNNLPDSRFIFIDSSRMFQEILLNARSLGMY</sequence>
<evidence type="ECO:0000256" key="4">
    <source>
        <dbReference type="ARBA" id="ARBA00022729"/>
    </source>
</evidence>
<gene>
    <name evidence="8" type="ORF">TSUD_227800</name>
</gene>
<evidence type="ECO:0000256" key="3">
    <source>
        <dbReference type="ARBA" id="ARBA00022525"/>
    </source>
</evidence>
<comment type="similarity">
    <text evidence="2">Belongs to the 'GDSL' lipolytic enzyme family.</text>
</comment>
<dbReference type="Proteomes" id="UP000242715">
    <property type="component" value="Unassembled WGS sequence"/>
</dbReference>
<keyword evidence="7" id="KW-0443">Lipid metabolism</keyword>
<keyword evidence="5" id="KW-0378">Hydrolase</keyword>
<dbReference type="AlphaFoldDB" id="A0A2Z6LSE8"/>
<dbReference type="EMBL" id="DF973243">
    <property type="protein sequence ID" value="GAU22244.1"/>
    <property type="molecule type" value="Genomic_DNA"/>
</dbReference>
<evidence type="ECO:0000313" key="9">
    <source>
        <dbReference type="Proteomes" id="UP000242715"/>
    </source>
</evidence>